<feature type="transmembrane region" description="Helical" evidence="1">
    <location>
        <begin position="145"/>
        <end position="165"/>
    </location>
</feature>
<sequence>MKDQSKVRDTAELPTSYVRHITIDFKKDRKFAAAVQGIFVLVVLLALGAALVLDVPAATSWGPAVTIPVTLAACLIYMAVHEVTHGIVLQLLTKVKPSYAVRFPFLTTGNHAFLTRRSAVLVALAPSVFWGIVLGLGLLTLPQDYLLSAYILLTLNFAGSAGDFLETYVVTRQQQDVLIKDDGKLIHVFIPETRN</sequence>
<feature type="transmembrane region" description="Helical" evidence="1">
    <location>
        <begin position="31"/>
        <end position="53"/>
    </location>
</feature>
<protein>
    <submittedName>
        <fullName evidence="2">DUF3267 domain-containing protein</fullName>
    </submittedName>
</protein>
<dbReference type="Pfam" id="PF11667">
    <property type="entry name" value="DUF3267"/>
    <property type="match status" value="1"/>
</dbReference>
<proteinExistence type="predicted"/>
<accession>A0ABW4QC01</accession>
<evidence type="ECO:0000313" key="2">
    <source>
        <dbReference type="EMBL" id="MFD1848234.1"/>
    </source>
</evidence>
<evidence type="ECO:0000256" key="1">
    <source>
        <dbReference type="SAM" id="Phobius"/>
    </source>
</evidence>
<dbReference type="RefSeq" id="WP_343881801.1">
    <property type="nucleotide sequence ID" value="NZ_BAAAIJ010000059.1"/>
</dbReference>
<comment type="caution">
    <text evidence="2">The sequence shown here is derived from an EMBL/GenBank/DDBJ whole genome shotgun (WGS) entry which is preliminary data.</text>
</comment>
<keyword evidence="3" id="KW-1185">Reference proteome</keyword>
<dbReference type="Proteomes" id="UP001597307">
    <property type="component" value="Unassembled WGS sequence"/>
</dbReference>
<feature type="transmembrane region" description="Helical" evidence="1">
    <location>
        <begin position="119"/>
        <end position="139"/>
    </location>
</feature>
<dbReference type="InterPro" id="IPR021683">
    <property type="entry name" value="DUF3267"/>
</dbReference>
<keyword evidence="1" id="KW-0472">Membrane</keyword>
<feature type="transmembrane region" description="Helical" evidence="1">
    <location>
        <begin position="59"/>
        <end position="80"/>
    </location>
</feature>
<gene>
    <name evidence="2" type="ORF">ACFSFX_16745</name>
</gene>
<dbReference type="EMBL" id="JBHUGA010000067">
    <property type="protein sequence ID" value="MFD1848234.1"/>
    <property type="molecule type" value="Genomic_DNA"/>
</dbReference>
<keyword evidence="1" id="KW-0812">Transmembrane</keyword>
<organism evidence="2 3">
    <name type="scientific">Arthrobacter flavus</name>
    <dbReference type="NCBI Taxonomy" id="95172"/>
    <lineage>
        <taxon>Bacteria</taxon>
        <taxon>Bacillati</taxon>
        <taxon>Actinomycetota</taxon>
        <taxon>Actinomycetes</taxon>
        <taxon>Micrococcales</taxon>
        <taxon>Micrococcaceae</taxon>
        <taxon>Arthrobacter</taxon>
    </lineage>
</organism>
<evidence type="ECO:0000313" key="3">
    <source>
        <dbReference type="Proteomes" id="UP001597307"/>
    </source>
</evidence>
<keyword evidence="1" id="KW-1133">Transmembrane helix</keyword>
<reference evidence="3" key="1">
    <citation type="journal article" date="2019" name="Int. J. Syst. Evol. Microbiol.">
        <title>The Global Catalogue of Microorganisms (GCM) 10K type strain sequencing project: providing services to taxonomists for standard genome sequencing and annotation.</title>
        <authorList>
            <consortium name="The Broad Institute Genomics Platform"/>
            <consortium name="The Broad Institute Genome Sequencing Center for Infectious Disease"/>
            <person name="Wu L."/>
            <person name="Ma J."/>
        </authorList>
    </citation>
    <scope>NUCLEOTIDE SEQUENCE [LARGE SCALE GENOMIC DNA]</scope>
    <source>
        <strain evidence="3">JCM 11496</strain>
    </source>
</reference>
<name>A0ABW4QC01_9MICC</name>